<dbReference type="EMBL" id="AEQP01000003">
    <property type="protein sequence ID" value="EFV95429.1"/>
    <property type="molecule type" value="Genomic_DNA"/>
</dbReference>
<proteinExistence type="predicted"/>
<gene>
    <name evidence="2" type="ORF">HMPREF0551_0917</name>
</gene>
<comment type="caution">
    <text evidence="2">The sequence shown here is derived from an EMBL/GenBank/DDBJ whole genome shotgun (WGS) entry which is preliminary data.</text>
</comment>
<name>E7RVU6_9BURK</name>
<evidence type="ECO:0000256" key="1">
    <source>
        <dbReference type="SAM" id="MobiDB-lite"/>
    </source>
</evidence>
<reference evidence="2 3" key="1">
    <citation type="submission" date="2010-12" db="EMBL/GenBank/DDBJ databases">
        <authorList>
            <person name="Muzny D."/>
            <person name="Qin X."/>
            <person name="Deng J."/>
            <person name="Jiang H."/>
            <person name="Liu Y."/>
            <person name="Qu J."/>
            <person name="Song X.-Z."/>
            <person name="Zhang L."/>
            <person name="Thornton R."/>
            <person name="Coyle M."/>
            <person name="Francisco L."/>
            <person name="Jackson L."/>
            <person name="Javaid M."/>
            <person name="Korchina V."/>
            <person name="Kovar C."/>
            <person name="Mata R."/>
            <person name="Mathew T."/>
            <person name="Ngo R."/>
            <person name="Nguyen L."/>
            <person name="Nguyen N."/>
            <person name="Okwuonu G."/>
            <person name="Ongeri F."/>
            <person name="Pham C."/>
            <person name="Simmons D."/>
            <person name="Wilczek-Boney K."/>
            <person name="Hale W."/>
            <person name="Jakkamsetti A."/>
            <person name="Pham P."/>
            <person name="Ruth R."/>
            <person name="San Lucas F."/>
            <person name="Warren J."/>
            <person name="Zhang J."/>
            <person name="Zhao Z."/>
            <person name="Zhou C."/>
            <person name="Zhu D."/>
            <person name="Lee S."/>
            <person name="Bess C."/>
            <person name="Blankenburg K."/>
            <person name="Forbes L."/>
            <person name="Fu Q."/>
            <person name="Gubbala S."/>
            <person name="Hirani K."/>
            <person name="Jayaseelan J.C."/>
            <person name="Lara F."/>
            <person name="Munidasa M."/>
            <person name="Palculict T."/>
            <person name="Patil S."/>
            <person name="Pu L.-L."/>
            <person name="Saada N."/>
            <person name="Tang L."/>
            <person name="Weissenberger G."/>
            <person name="Zhu Y."/>
            <person name="Hemphill L."/>
            <person name="Shang Y."/>
            <person name="Youmans B."/>
            <person name="Ayvaz T."/>
            <person name="Ross M."/>
            <person name="Santibanez J."/>
            <person name="Aqrawi P."/>
            <person name="Gross S."/>
            <person name="Joshi V."/>
            <person name="Fowler G."/>
            <person name="Nazareth L."/>
            <person name="Reid J."/>
            <person name="Worley K."/>
            <person name="Petrosino J."/>
            <person name="Highlander S."/>
            <person name="Gibbs R."/>
        </authorList>
    </citation>
    <scope>NUCLEOTIDE SEQUENCE [LARGE SCALE GENOMIC DNA]</scope>
    <source>
        <strain evidence="2 3">ATCC 51599</strain>
    </source>
</reference>
<keyword evidence="3" id="KW-1185">Reference proteome</keyword>
<organism evidence="2 3">
    <name type="scientific">Lautropia mirabilis ATCC 51599</name>
    <dbReference type="NCBI Taxonomy" id="887898"/>
    <lineage>
        <taxon>Bacteria</taxon>
        <taxon>Pseudomonadati</taxon>
        <taxon>Pseudomonadota</taxon>
        <taxon>Betaproteobacteria</taxon>
        <taxon>Burkholderiales</taxon>
        <taxon>Burkholderiaceae</taxon>
        <taxon>Lautropia</taxon>
    </lineage>
</organism>
<feature type="compositionally biased region" description="Low complexity" evidence="1">
    <location>
        <begin position="106"/>
        <end position="119"/>
    </location>
</feature>
<dbReference type="AlphaFoldDB" id="E7RVU6"/>
<dbReference type="HOGENOM" id="CLU_1188770_0_0_4"/>
<sequence length="233" mass="24302">MIGPFPEGAIMVRMRPVSMILASASLAVLLSACGSDIHPGDQTAQAPSASSGNAGNNNVAPNASGYWQLAGRIFQRSGQSEQSTVDVNDHVESTLEIHGRIPPATPVNGAAGSASAVTTSGTPVATETLDSLLRVEFTGRTAGTYQITTDANRFQNAGRQARLAVLRVAVRDTTTRQETSYIATAGTIEVTVGADRKFHVRSVTDLPVRQLSISQAAGGVTAMPAQTQLSIRD</sequence>
<dbReference type="Proteomes" id="UP000011021">
    <property type="component" value="Unassembled WGS sequence"/>
</dbReference>
<feature type="region of interest" description="Disordered" evidence="1">
    <location>
        <begin position="100"/>
        <end position="119"/>
    </location>
</feature>
<evidence type="ECO:0000313" key="3">
    <source>
        <dbReference type="Proteomes" id="UP000011021"/>
    </source>
</evidence>
<accession>E7RVU6</accession>
<evidence type="ECO:0000313" key="2">
    <source>
        <dbReference type="EMBL" id="EFV95429.1"/>
    </source>
</evidence>
<protein>
    <submittedName>
        <fullName evidence="2">Uncharacterized protein</fullName>
    </submittedName>
</protein>